<keyword evidence="3 9" id="KW-0808">Transferase</keyword>
<name>A0A1M5KBB0_9FLAO</name>
<feature type="domain" description="Phospholipid/glycerol acyltransferase" evidence="7">
    <location>
        <begin position="85"/>
        <end position="200"/>
    </location>
</feature>
<keyword evidence="6" id="KW-0472">Membrane</keyword>
<sequence length="263" mass="30515">MRFHTFGSMKGIKIIFWTLWRVWFYVLMAIPILVMFPFLVLSILTEKGYPYFFKMARIWARFILFGMGFYYKVDKAQSLDSHKSYMIVANHTSMADIMLMLAVVKNPFVFVGKQELAKIPLFGFFYKRTCILVDRGCSKSRMEVFNQAQKRINRGLSVCIFPEGGVPDDESVLLDSFKDGAFRLAIEHQIPIVPITFGDNKKRLSYTFFSGSPGLMRVKIHKIVETKGKTGTDRKEIRDKVREIIYTQLLEFESDTLKMVTNS</sequence>
<dbReference type="GO" id="GO:0006654">
    <property type="term" value="P:phosphatidic acid biosynthetic process"/>
    <property type="evidence" value="ECO:0007669"/>
    <property type="project" value="TreeGrafter"/>
</dbReference>
<evidence type="ECO:0000313" key="11">
    <source>
        <dbReference type="Proteomes" id="UP000237771"/>
    </source>
</evidence>
<accession>A0A1M5KBB0</accession>
<organism evidence="9 10">
    <name type="scientific">Flavobacterium granuli</name>
    <dbReference type="NCBI Taxonomy" id="280093"/>
    <lineage>
        <taxon>Bacteria</taxon>
        <taxon>Pseudomonadati</taxon>
        <taxon>Bacteroidota</taxon>
        <taxon>Flavobacteriia</taxon>
        <taxon>Flavobacteriales</taxon>
        <taxon>Flavobacteriaceae</taxon>
        <taxon>Flavobacterium</taxon>
    </lineage>
</organism>
<dbReference type="PANTHER" id="PTHR10434:SF64">
    <property type="entry name" value="1-ACYL-SN-GLYCEROL-3-PHOSPHATE ACYLTRANSFERASE-RELATED"/>
    <property type="match status" value="1"/>
</dbReference>
<feature type="transmembrane region" description="Helical" evidence="6">
    <location>
        <begin position="22"/>
        <end position="44"/>
    </location>
</feature>
<reference evidence="9" key="2">
    <citation type="submission" date="2016-11" db="EMBL/GenBank/DDBJ databases">
        <authorList>
            <person name="Jaros S."/>
            <person name="Januszkiewicz K."/>
            <person name="Wedrychowicz H."/>
        </authorList>
    </citation>
    <scope>NUCLEOTIDE SEQUENCE [LARGE SCALE GENOMIC DNA]</scope>
    <source>
        <strain evidence="9">DSM 19729</strain>
    </source>
</reference>
<dbReference type="STRING" id="280093.SAMN05443373_102190"/>
<evidence type="ECO:0000256" key="2">
    <source>
        <dbReference type="ARBA" id="ARBA00022516"/>
    </source>
</evidence>
<evidence type="ECO:0000256" key="5">
    <source>
        <dbReference type="ARBA" id="ARBA00023315"/>
    </source>
</evidence>
<evidence type="ECO:0000313" key="10">
    <source>
        <dbReference type="Proteomes" id="UP000184384"/>
    </source>
</evidence>
<gene>
    <name evidence="8" type="ORF">BC624_102190</name>
    <name evidence="9" type="ORF">SAMN05443373_102190</name>
</gene>
<dbReference type="Proteomes" id="UP000237771">
    <property type="component" value="Unassembled WGS sequence"/>
</dbReference>
<dbReference type="EMBL" id="FQWO01000002">
    <property type="protein sequence ID" value="SHG49971.1"/>
    <property type="molecule type" value="Genomic_DNA"/>
</dbReference>
<dbReference type="PANTHER" id="PTHR10434">
    <property type="entry name" value="1-ACYL-SN-GLYCEROL-3-PHOSPHATE ACYLTRANSFERASE"/>
    <property type="match status" value="1"/>
</dbReference>
<evidence type="ECO:0000256" key="3">
    <source>
        <dbReference type="ARBA" id="ARBA00022679"/>
    </source>
</evidence>
<dbReference type="AlphaFoldDB" id="A0A1M5KBB0"/>
<keyword evidence="5 9" id="KW-0012">Acyltransferase</keyword>
<keyword evidence="2" id="KW-0444">Lipid biosynthesis</keyword>
<evidence type="ECO:0000259" key="7">
    <source>
        <dbReference type="SMART" id="SM00563"/>
    </source>
</evidence>
<reference evidence="10" key="1">
    <citation type="submission" date="2016-11" db="EMBL/GenBank/DDBJ databases">
        <authorList>
            <person name="Varghese N."/>
            <person name="Submissions S."/>
        </authorList>
    </citation>
    <scope>NUCLEOTIDE SEQUENCE [LARGE SCALE GENOMIC DNA]</scope>
    <source>
        <strain evidence="10">DSM 19729</strain>
    </source>
</reference>
<protein>
    <submittedName>
        <fullName evidence="9">1-acyl-sn-glycerol-3-phosphate acyltransferase</fullName>
    </submittedName>
</protein>
<evidence type="ECO:0000256" key="6">
    <source>
        <dbReference type="SAM" id="Phobius"/>
    </source>
</evidence>
<dbReference type="Proteomes" id="UP000184384">
    <property type="component" value="Unassembled WGS sequence"/>
</dbReference>
<dbReference type="GO" id="GO:0003841">
    <property type="term" value="F:1-acylglycerol-3-phosphate O-acyltransferase activity"/>
    <property type="evidence" value="ECO:0007669"/>
    <property type="project" value="TreeGrafter"/>
</dbReference>
<proteinExistence type="predicted"/>
<evidence type="ECO:0000313" key="8">
    <source>
        <dbReference type="EMBL" id="PRZ26227.1"/>
    </source>
</evidence>
<dbReference type="CDD" id="cd07989">
    <property type="entry name" value="LPLAT_AGPAT-like"/>
    <property type="match status" value="1"/>
</dbReference>
<evidence type="ECO:0000256" key="1">
    <source>
        <dbReference type="ARBA" id="ARBA00005189"/>
    </source>
</evidence>
<keyword evidence="11" id="KW-1185">Reference proteome</keyword>
<evidence type="ECO:0000313" key="9">
    <source>
        <dbReference type="EMBL" id="SHG49971.1"/>
    </source>
</evidence>
<dbReference type="SUPFAM" id="SSF69593">
    <property type="entry name" value="Glycerol-3-phosphate (1)-acyltransferase"/>
    <property type="match status" value="1"/>
</dbReference>
<dbReference type="EMBL" id="PVUB01000002">
    <property type="protein sequence ID" value="PRZ26227.1"/>
    <property type="molecule type" value="Genomic_DNA"/>
</dbReference>
<keyword evidence="6" id="KW-0812">Transmembrane</keyword>
<dbReference type="InterPro" id="IPR002123">
    <property type="entry name" value="Plipid/glycerol_acylTrfase"/>
</dbReference>
<evidence type="ECO:0000256" key="4">
    <source>
        <dbReference type="ARBA" id="ARBA00023098"/>
    </source>
</evidence>
<keyword evidence="4" id="KW-0443">Lipid metabolism</keyword>
<dbReference type="SMART" id="SM00563">
    <property type="entry name" value="PlsC"/>
    <property type="match status" value="1"/>
</dbReference>
<keyword evidence="6" id="KW-1133">Transmembrane helix</keyword>
<reference evidence="8 11" key="3">
    <citation type="submission" date="2018-03" db="EMBL/GenBank/DDBJ databases">
        <title>Genomic Encyclopedia of Archaeal and Bacterial Type Strains, Phase II (KMG-II): from individual species to whole genera.</title>
        <authorList>
            <person name="Goeker M."/>
        </authorList>
    </citation>
    <scope>NUCLEOTIDE SEQUENCE [LARGE SCALE GENOMIC DNA]</scope>
    <source>
        <strain evidence="8 11">DSM 17797</strain>
    </source>
</reference>
<comment type="pathway">
    <text evidence="1">Lipid metabolism.</text>
</comment>
<dbReference type="Pfam" id="PF01553">
    <property type="entry name" value="Acyltransferase"/>
    <property type="match status" value="1"/>
</dbReference>